<feature type="domain" description="Interferon/interleukin receptor" evidence="2">
    <location>
        <begin position="65"/>
        <end position="183"/>
    </location>
</feature>
<evidence type="ECO:0000313" key="4">
    <source>
        <dbReference type="Proteomes" id="UP000324632"/>
    </source>
</evidence>
<evidence type="ECO:0000256" key="1">
    <source>
        <dbReference type="SAM" id="Phobius"/>
    </source>
</evidence>
<proteinExistence type="predicted"/>
<dbReference type="EMBL" id="SOYY01000003">
    <property type="protein sequence ID" value="KAA0723164.1"/>
    <property type="molecule type" value="Genomic_DNA"/>
</dbReference>
<dbReference type="InterPro" id="IPR013783">
    <property type="entry name" value="Ig-like_fold"/>
</dbReference>
<sequence>MTRQTQLTLSRAMLRANGKRFQTASRSPDTAVICQRSSQTYTPTTSLDCTRKGFMTGGVKGNGTFSPPSINISIENGSLWVTVNFPCAPSVSCGLAGEESEEEVDTLCPCFVSEFVQLTLTIVLYNKHKPSHKQIRSAQVMDKKQFREEFGFVLSGQVYCVVANFTSEFKASSLPSPPQCISIPAKIETHAIVIVCAVLIVLGLVILLLWRQCSSSERLLPKSLALLYDQEIQIETCISSSEIASDRLNSESDRISVVSLAVFTHMDNQSYFHSSLSLGNGYYRSPILHDPGCTEETSVCLHVESGAWESDESHSIELLQTPHLILERGERCPYLDECDKILNIPLSTVRVKCTEETSTDVPEQYEDQMKEES</sequence>
<keyword evidence="1" id="KW-0812">Transmembrane</keyword>
<accession>A0A5A9PLE9</accession>
<dbReference type="PANTHER" id="PTHR20859:SF53">
    <property type="entry name" value="INTERLEUKIN-22 RECEPTOR SUBUNIT ALPHA-1"/>
    <property type="match status" value="1"/>
</dbReference>
<evidence type="ECO:0000313" key="3">
    <source>
        <dbReference type="EMBL" id="KAA0723164.1"/>
    </source>
</evidence>
<keyword evidence="4" id="KW-1185">Reference proteome</keyword>
<name>A0A5A9PLE9_9TELE</name>
<dbReference type="InterPro" id="IPR015373">
    <property type="entry name" value="Interferon/interleukin_rcp_dom"/>
</dbReference>
<organism evidence="3 4">
    <name type="scientific">Triplophysa tibetana</name>
    <dbReference type="NCBI Taxonomy" id="1572043"/>
    <lineage>
        <taxon>Eukaryota</taxon>
        <taxon>Metazoa</taxon>
        <taxon>Chordata</taxon>
        <taxon>Craniata</taxon>
        <taxon>Vertebrata</taxon>
        <taxon>Euteleostomi</taxon>
        <taxon>Actinopterygii</taxon>
        <taxon>Neopterygii</taxon>
        <taxon>Teleostei</taxon>
        <taxon>Ostariophysi</taxon>
        <taxon>Cypriniformes</taxon>
        <taxon>Nemacheilidae</taxon>
        <taxon>Triplophysa</taxon>
    </lineage>
</organism>
<dbReference type="AlphaFoldDB" id="A0A5A9PLE9"/>
<feature type="transmembrane region" description="Helical" evidence="1">
    <location>
        <begin position="190"/>
        <end position="210"/>
    </location>
</feature>
<comment type="caution">
    <text evidence="3">The sequence shown here is derived from an EMBL/GenBank/DDBJ whole genome shotgun (WGS) entry which is preliminary data.</text>
</comment>
<dbReference type="Proteomes" id="UP000324632">
    <property type="component" value="Chromosome 3"/>
</dbReference>
<evidence type="ECO:0000259" key="2">
    <source>
        <dbReference type="Pfam" id="PF09294"/>
    </source>
</evidence>
<dbReference type="InterPro" id="IPR050650">
    <property type="entry name" value="Type-II_Cytokine-TF_Rcpt"/>
</dbReference>
<dbReference type="Pfam" id="PF09294">
    <property type="entry name" value="Interfer-bind"/>
    <property type="match status" value="1"/>
</dbReference>
<reference evidence="3 4" key="1">
    <citation type="journal article" date="2019" name="Mol. Ecol. Resour.">
        <title>Chromosome-level genome assembly of Triplophysa tibetana, a fish adapted to the harsh high-altitude environment of the Tibetan Plateau.</title>
        <authorList>
            <person name="Yang X."/>
            <person name="Liu H."/>
            <person name="Ma Z."/>
            <person name="Zou Y."/>
            <person name="Zou M."/>
            <person name="Mao Y."/>
            <person name="Li X."/>
            <person name="Wang H."/>
            <person name="Chen T."/>
            <person name="Wang W."/>
            <person name="Yang R."/>
        </authorList>
    </citation>
    <scope>NUCLEOTIDE SEQUENCE [LARGE SCALE GENOMIC DNA]</scope>
    <source>
        <strain evidence="3">TTIB1903HZAU</strain>
        <tissue evidence="3">Muscle</tissue>
    </source>
</reference>
<protein>
    <recommendedName>
        <fullName evidence="2">Interferon/interleukin receptor domain-containing protein</fullName>
    </recommendedName>
</protein>
<gene>
    <name evidence="3" type="ORF">E1301_Tti005283</name>
</gene>
<keyword evidence="1" id="KW-0472">Membrane</keyword>
<dbReference type="PANTHER" id="PTHR20859">
    <property type="entry name" value="INTERFERON/INTERLEUKIN RECEPTOR"/>
    <property type="match status" value="1"/>
</dbReference>
<dbReference type="GO" id="GO:0005886">
    <property type="term" value="C:plasma membrane"/>
    <property type="evidence" value="ECO:0007669"/>
    <property type="project" value="TreeGrafter"/>
</dbReference>
<keyword evidence="1" id="KW-1133">Transmembrane helix</keyword>
<dbReference type="GO" id="GO:0004896">
    <property type="term" value="F:cytokine receptor activity"/>
    <property type="evidence" value="ECO:0007669"/>
    <property type="project" value="TreeGrafter"/>
</dbReference>
<dbReference type="Gene3D" id="2.60.40.10">
    <property type="entry name" value="Immunoglobulins"/>
    <property type="match status" value="1"/>
</dbReference>